<accession>A0ABQ5UCM5</accession>
<gene>
    <name evidence="2" type="ORF">GCM10007913_17760</name>
</gene>
<dbReference type="Gene3D" id="2.60.120.260">
    <property type="entry name" value="Galactose-binding domain-like"/>
    <property type="match status" value="1"/>
</dbReference>
<dbReference type="Proteomes" id="UP001161406">
    <property type="component" value="Unassembled WGS sequence"/>
</dbReference>
<dbReference type="RefSeq" id="WP_284389954.1">
    <property type="nucleotide sequence ID" value="NZ_BSNG01000001.1"/>
</dbReference>
<keyword evidence="3" id="KW-1185">Reference proteome</keyword>
<evidence type="ECO:0000259" key="1">
    <source>
        <dbReference type="Pfam" id="PF20066"/>
    </source>
</evidence>
<feature type="domain" description="Glyoxalase-related protein" evidence="1">
    <location>
        <begin position="3"/>
        <end position="58"/>
    </location>
</feature>
<dbReference type="InterPro" id="IPR045517">
    <property type="entry name" value="Glyoxalase_8"/>
</dbReference>
<reference evidence="2" key="2">
    <citation type="submission" date="2023-01" db="EMBL/GenBank/DDBJ databases">
        <title>Draft genome sequence of Devosia yakushimensis strain NBRC 103855.</title>
        <authorList>
            <person name="Sun Q."/>
            <person name="Mori K."/>
        </authorList>
    </citation>
    <scope>NUCLEOTIDE SEQUENCE</scope>
    <source>
        <strain evidence="2">NBRC 103855</strain>
    </source>
</reference>
<reference evidence="2" key="1">
    <citation type="journal article" date="2014" name="Int. J. Syst. Evol. Microbiol.">
        <title>Complete genome of a new Firmicutes species belonging to the dominant human colonic microbiota ('Ruminococcus bicirculans') reveals two chromosomes and a selective capacity to utilize plant glucans.</title>
        <authorList>
            <consortium name="NISC Comparative Sequencing Program"/>
            <person name="Wegmann U."/>
            <person name="Louis P."/>
            <person name="Goesmann A."/>
            <person name="Henrissat B."/>
            <person name="Duncan S.H."/>
            <person name="Flint H.J."/>
        </authorList>
    </citation>
    <scope>NUCLEOTIDE SEQUENCE</scope>
    <source>
        <strain evidence="2">NBRC 103855</strain>
    </source>
</reference>
<dbReference type="Pfam" id="PF20066">
    <property type="entry name" value="Glyoxalase_8"/>
    <property type="match status" value="1"/>
</dbReference>
<evidence type="ECO:0000313" key="2">
    <source>
        <dbReference type="EMBL" id="GLQ09844.1"/>
    </source>
</evidence>
<name>A0ABQ5UCM5_9HYPH</name>
<comment type="caution">
    <text evidence="2">The sequence shown here is derived from an EMBL/GenBank/DDBJ whole genome shotgun (WGS) entry which is preliminary data.</text>
</comment>
<protein>
    <recommendedName>
        <fullName evidence="1">Glyoxalase-related protein domain-containing protein</fullName>
    </recommendedName>
</protein>
<evidence type="ECO:0000313" key="3">
    <source>
        <dbReference type="Proteomes" id="UP001161406"/>
    </source>
</evidence>
<dbReference type="EMBL" id="BSNG01000001">
    <property type="protein sequence ID" value="GLQ09844.1"/>
    <property type="molecule type" value="Genomic_DNA"/>
</dbReference>
<organism evidence="2 3">
    <name type="scientific">Devosia yakushimensis</name>
    <dbReference type="NCBI Taxonomy" id="470028"/>
    <lineage>
        <taxon>Bacteria</taxon>
        <taxon>Pseudomonadati</taxon>
        <taxon>Pseudomonadota</taxon>
        <taxon>Alphaproteobacteria</taxon>
        <taxon>Hyphomicrobiales</taxon>
        <taxon>Devosiaceae</taxon>
        <taxon>Devosia</taxon>
    </lineage>
</organism>
<sequence length="233" mass="25855">MHTFMDAKLMAKLLRKALAERSIELSHSDCLELVARQFGVSDWNILSARIEANTEPSLSLPQGWMRSGSKPRLYRSGLDPATGNALIESRLDSGTISASDFCTLMQSIAAAPYIGKRIRLTGEIRTENAADGGTIFMRIDGETATSLRFDNLNTRETDGAVTGTSDWQTRNIVFDVPEEAVSVHFGFFLAGNGRCWARQFTLETVDSSVPTSIRQLRYLREPTNLDFRSSQPN</sequence>
<proteinExistence type="predicted"/>